<keyword evidence="1" id="KW-0812">Transmembrane</keyword>
<accession>A0A8J4X993</accession>
<reference evidence="2" key="1">
    <citation type="submission" date="2020-07" db="EMBL/GenBank/DDBJ databases">
        <title>Clarias magur genome sequencing, assembly and annotation.</title>
        <authorList>
            <person name="Kushwaha B."/>
            <person name="Kumar R."/>
            <person name="Das P."/>
            <person name="Joshi C.G."/>
            <person name="Kumar D."/>
            <person name="Nagpure N.S."/>
            <person name="Pandey M."/>
            <person name="Agarwal S."/>
            <person name="Srivastava S."/>
            <person name="Singh M."/>
            <person name="Sahoo L."/>
            <person name="Jayasankar P."/>
            <person name="Meher P.K."/>
            <person name="Koringa P.G."/>
            <person name="Iquebal M.A."/>
            <person name="Das S.P."/>
            <person name="Bit A."/>
            <person name="Patnaik S."/>
            <person name="Patel N."/>
            <person name="Shah T.M."/>
            <person name="Hinsu A."/>
            <person name="Jena J.K."/>
        </authorList>
    </citation>
    <scope>NUCLEOTIDE SEQUENCE</scope>
    <source>
        <strain evidence="2">CIFAMagur01</strain>
        <tissue evidence="2">Testis</tissue>
    </source>
</reference>
<comment type="caution">
    <text evidence="2">The sequence shown here is derived from an EMBL/GenBank/DDBJ whole genome shotgun (WGS) entry which is preliminary data.</text>
</comment>
<feature type="non-terminal residue" evidence="2">
    <location>
        <position position="1"/>
    </location>
</feature>
<keyword evidence="3" id="KW-1185">Reference proteome</keyword>
<evidence type="ECO:0000313" key="2">
    <source>
        <dbReference type="EMBL" id="KAF5898023.1"/>
    </source>
</evidence>
<evidence type="ECO:0000313" key="3">
    <source>
        <dbReference type="Proteomes" id="UP000727407"/>
    </source>
</evidence>
<dbReference type="AlphaFoldDB" id="A0A8J4X993"/>
<keyword evidence="2" id="KW-0675">Receptor</keyword>
<dbReference type="Proteomes" id="UP000727407">
    <property type="component" value="Unassembled WGS sequence"/>
</dbReference>
<gene>
    <name evidence="2" type="ORF">DAT39_012275</name>
</gene>
<name>A0A8J4X993_CLAMG</name>
<keyword evidence="1" id="KW-0472">Membrane</keyword>
<feature type="non-terminal residue" evidence="2">
    <location>
        <position position="64"/>
    </location>
</feature>
<feature type="transmembrane region" description="Helical" evidence="1">
    <location>
        <begin position="20"/>
        <end position="48"/>
    </location>
</feature>
<evidence type="ECO:0000256" key="1">
    <source>
        <dbReference type="SAM" id="Phobius"/>
    </source>
</evidence>
<proteinExistence type="predicted"/>
<dbReference type="EMBL" id="QNUK01000214">
    <property type="protein sequence ID" value="KAF5898023.1"/>
    <property type="molecule type" value="Genomic_DNA"/>
</dbReference>
<keyword evidence="1" id="KW-1133">Transmembrane helix</keyword>
<organism evidence="2 3">
    <name type="scientific">Clarias magur</name>
    <name type="common">Asian catfish</name>
    <name type="synonym">Macropteronotus magur</name>
    <dbReference type="NCBI Taxonomy" id="1594786"/>
    <lineage>
        <taxon>Eukaryota</taxon>
        <taxon>Metazoa</taxon>
        <taxon>Chordata</taxon>
        <taxon>Craniata</taxon>
        <taxon>Vertebrata</taxon>
        <taxon>Euteleostomi</taxon>
        <taxon>Actinopterygii</taxon>
        <taxon>Neopterygii</taxon>
        <taxon>Teleostei</taxon>
        <taxon>Ostariophysi</taxon>
        <taxon>Siluriformes</taxon>
        <taxon>Clariidae</taxon>
        <taxon>Clarias</taxon>
    </lineage>
</organism>
<sequence>LQMENMSSSLTFIDMQPKRVIFSVLYILNSVIIAVVRAACAFIVLLSASTFVNGPLNLTVMSLE</sequence>
<protein>
    <submittedName>
        <fullName evidence="2">Odorant receptor</fullName>
    </submittedName>
</protein>